<dbReference type="AlphaFoldDB" id="A0A1F5YT67"/>
<evidence type="ECO:0000313" key="2">
    <source>
        <dbReference type="EMBL" id="OGG03390.1"/>
    </source>
</evidence>
<protein>
    <submittedName>
        <fullName evidence="2">Uncharacterized protein</fullName>
    </submittedName>
</protein>
<gene>
    <name evidence="2" type="ORF">A2W14_07480</name>
</gene>
<accession>A0A1F5YT67</accession>
<keyword evidence="1" id="KW-1133">Transmembrane helix</keyword>
<keyword evidence="1" id="KW-0472">Membrane</keyword>
<keyword evidence="1" id="KW-0812">Transmembrane</keyword>
<feature type="transmembrane region" description="Helical" evidence="1">
    <location>
        <begin position="79"/>
        <end position="104"/>
    </location>
</feature>
<sequence>MEKRVINLYIFILGIIFFVLSFAWVEISKVMSTIIGITGLLLITISILKKNITIPIEPLELKNEDTNKVKKEEKKAHSIINLFLIFLFWWVGISIVLGTILSFFGIREGIAGPIGFIFGIYKVYQTYNKK</sequence>
<feature type="transmembrane region" description="Helical" evidence="1">
    <location>
        <begin position="7"/>
        <end position="24"/>
    </location>
</feature>
<reference evidence="2 3" key="1">
    <citation type="journal article" date="2016" name="Nat. Commun.">
        <title>Thousands of microbial genomes shed light on interconnected biogeochemical processes in an aquifer system.</title>
        <authorList>
            <person name="Anantharaman K."/>
            <person name="Brown C.T."/>
            <person name="Hug L.A."/>
            <person name="Sharon I."/>
            <person name="Castelle C.J."/>
            <person name="Probst A.J."/>
            <person name="Thomas B.C."/>
            <person name="Singh A."/>
            <person name="Wilkins M.J."/>
            <person name="Karaoz U."/>
            <person name="Brodie E.L."/>
            <person name="Williams K.H."/>
            <person name="Hubbard S.S."/>
            <person name="Banfield J.F."/>
        </authorList>
    </citation>
    <scope>NUCLEOTIDE SEQUENCE [LARGE SCALE GENOMIC DNA]</scope>
</reference>
<dbReference type="EMBL" id="MFJA01000027">
    <property type="protein sequence ID" value="OGG03390.1"/>
    <property type="molecule type" value="Genomic_DNA"/>
</dbReference>
<feature type="transmembrane region" description="Helical" evidence="1">
    <location>
        <begin position="110"/>
        <end position="127"/>
    </location>
</feature>
<name>A0A1F5YT67_9BACT</name>
<proteinExistence type="predicted"/>
<organism evidence="2 3">
    <name type="scientific">Candidatus Gottesmanbacteria bacterium RBG_16_37_8</name>
    <dbReference type="NCBI Taxonomy" id="1798371"/>
    <lineage>
        <taxon>Bacteria</taxon>
        <taxon>Candidatus Gottesmaniibacteriota</taxon>
    </lineage>
</organism>
<feature type="transmembrane region" description="Helical" evidence="1">
    <location>
        <begin position="30"/>
        <end position="48"/>
    </location>
</feature>
<comment type="caution">
    <text evidence="2">The sequence shown here is derived from an EMBL/GenBank/DDBJ whole genome shotgun (WGS) entry which is preliminary data.</text>
</comment>
<evidence type="ECO:0000313" key="3">
    <source>
        <dbReference type="Proteomes" id="UP000176665"/>
    </source>
</evidence>
<dbReference type="Proteomes" id="UP000176665">
    <property type="component" value="Unassembled WGS sequence"/>
</dbReference>
<evidence type="ECO:0000256" key="1">
    <source>
        <dbReference type="SAM" id="Phobius"/>
    </source>
</evidence>